<feature type="non-terminal residue" evidence="1">
    <location>
        <position position="234"/>
    </location>
</feature>
<organism evidence="1">
    <name type="scientific">marine sediment metagenome</name>
    <dbReference type="NCBI Taxonomy" id="412755"/>
    <lineage>
        <taxon>unclassified sequences</taxon>
        <taxon>metagenomes</taxon>
        <taxon>ecological metagenomes</taxon>
    </lineage>
</organism>
<sequence length="234" mass="26583">VECWGNKHIGTDKPIWDGKQLLGEHILFNCEAGVGDQILFIRFVKEIIKKGGKPIVCCSKELAKLFSNMPECPAIISNGNIKSIYHDYWVPSMATPVILKTSYEDLDGEPYLKPSKKNIKKFEGIMKSKKFKIGIRLYGNPEFENEQFRIFPQELMFDAVNFKNFKVFSLQDKYEEEIPNGIINMSPFLNTWEDTAGIIENLDLVITSCTGLAHLSAAMGKPTWIVVPVLPYWG</sequence>
<comment type="caution">
    <text evidence="1">The sequence shown here is derived from an EMBL/GenBank/DDBJ whole genome shotgun (WGS) entry which is preliminary data.</text>
</comment>
<evidence type="ECO:0008006" key="2">
    <source>
        <dbReference type="Google" id="ProtNLM"/>
    </source>
</evidence>
<feature type="non-terminal residue" evidence="1">
    <location>
        <position position="1"/>
    </location>
</feature>
<accession>X1F9R5</accession>
<dbReference type="AlphaFoldDB" id="X1F9R5"/>
<name>X1F9R5_9ZZZZ</name>
<dbReference type="Gene3D" id="3.40.50.2000">
    <property type="entry name" value="Glycogen Phosphorylase B"/>
    <property type="match status" value="1"/>
</dbReference>
<evidence type="ECO:0000313" key="1">
    <source>
        <dbReference type="EMBL" id="GAH17473.1"/>
    </source>
</evidence>
<dbReference type="EMBL" id="BART01033135">
    <property type="protein sequence ID" value="GAH17473.1"/>
    <property type="molecule type" value="Genomic_DNA"/>
</dbReference>
<protein>
    <recommendedName>
        <fullName evidence="2">Glycosyltransferase family 9 protein</fullName>
    </recommendedName>
</protein>
<proteinExistence type="predicted"/>
<reference evidence="1" key="1">
    <citation type="journal article" date="2014" name="Front. Microbiol.">
        <title>High frequency of phylogenetically diverse reductive dehalogenase-homologous genes in deep subseafloor sedimentary metagenomes.</title>
        <authorList>
            <person name="Kawai M."/>
            <person name="Futagami T."/>
            <person name="Toyoda A."/>
            <person name="Takaki Y."/>
            <person name="Nishi S."/>
            <person name="Hori S."/>
            <person name="Arai W."/>
            <person name="Tsubouchi T."/>
            <person name="Morono Y."/>
            <person name="Uchiyama I."/>
            <person name="Ito T."/>
            <person name="Fujiyama A."/>
            <person name="Inagaki F."/>
            <person name="Takami H."/>
        </authorList>
    </citation>
    <scope>NUCLEOTIDE SEQUENCE</scope>
    <source>
        <strain evidence="1">Expedition CK06-06</strain>
    </source>
</reference>
<gene>
    <name evidence="1" type="ORF">S01H4_57044</name>
</gene>
<dbReference type="SUPFAM" id="SSF53756">
    <property type="entry name" value="UDP-Glycosyltransferase/glycogen phosphorylase"/>
    <property type="match status" value="1"/>
</dbReference>